<dbReference type="EC" id="1.8.4.11" evidence="9"/>
<dbReference type="EC" id="1.8.4.12" evidence="8"/>
<keyword evidence="2 8" id="KW-0560">Oxidoreductase</keyword>
<dbReference type="InterPro" id="IPR002569">
    <property type="entry name" value="Met_Sox_Rdtase_MsrA_dom"/>
</dbReference>
<dbReference type="SUPFAM" id="SSF51316">
    <property type="entry name" value="Mss4-like"/>
    <property type="match status" value="1"/>
</dbReference>
<dbReference type="SUPFAM" id="SSF55068">
    <property type="entry name" value="Peptide methionine sulfoxide reductase"/>
    <property type="match status" value="1"/>
</dbReference>
<dbReference type="InterPro" id="IPR013740">
    <property type="entry name" value="Redoxin"/>
</dbReference>
<evidence type="ECO:0000313" key="12">
    <source>
        <dbReference type="EMBL" id="VEJ51464.1"/>
    </source>
</evidence>
<dbReference type="FunFam" id="3.30.1060.10:FF:000007">
    <property type="entry name" value="Peptide methionine sulfoxide reductase msrA/msrB"/>
    <property type="match status" value="1"/>
</dbReference>
<comment type="function">
    <text evidence="4 9">Has an important function as a repair enzyme for proteins that have been inactivated by oxidation. Catalyzes the reversible oxidation-reduction of methionine sulfoxide in proteins to methionine.</text>
</comment>
<name>A0A448VP64_9NEIS</name>
<feature type="active site" evidence="9">
    <location>
        <position position="210"/>
    </location>
</feature>
<comment type="similarity">
    <text evidence="8">Belongs to the MsrB Met sulfoxide reductase family.</text>
</comment>
<evidence type="ECO:0000256" key="7">
    <source>
        <dbReference type="ARBA" id="ARBA00048782"/>
    </source>
</evidence>
<comment type="catalytic activity">
    <reaction evidence="6 8">
        <text>L-methionyl-[protein] + [thioredoxin]-disulfide + H2O = L-methionyl-(R)-S-oxide-[protein] + [thioredoxin]-dithiol</text>
        <dbReference type="Rhea" id="RHEA:24164"/>
        <dbReference type="Rhea" id="RHEA-COMP:10698"/>
        <dbReference type="Rhea" id="RHEA-COMP:10700"/>
        <dbReference type="Rhea" id="RHEA-COMP:12313"/>
        <dbReference type="Rhea" id="RHEA-COMP:12314"/>
        <dbReference type="ChEBI" id="CHEBI:15377"/>
        <dbReference type="ChEBI" id="CHEBI:16044"/>
        <dbReference type="ChEBI" id="CHEBI:29950"/>
        <dbReference type="ChEBI" id="CHEBI:45764"/>
        <dbReference type="ChEBI" id="CHEBI:50058"/>
        <dbReference type="EC" id="1.8.4.12"/>
    </reaction>
</comment>
<dbReference type="GO" id="GO:0008113">
    <property type="term" value="F:peptide-methionine (S)-S-oxide reductase activity"/>
    <property type="evidence" value="ECO:0007669"/>
    <property type="project" value="UniProtKB-UniRule"/>
</dbReference>
<feature type="active site" description="Nucleophile" evidence="8">
    <location>
        <position position="496"/>
    </location>
</feature>
<dbReference type="Pfam" id="PF01641">
    <property type="entry name" value="SelR"/>
    <property type="match status" value="1"/>
</dbReference>
<comment type="caution">
    <text evidence="8">Lacks conserved residue(s) required for the propagation of feature annotation.</text>
</comment>
<organism evidence="12 13">
    <name type="scientific">Neisseria weaveri</name>
    <dbReference type="NCBI Taxonomy" id="28091"/>
    <lineage>
        <taxon>Bacteria</taxon>
        <taxon>Pseudomonadati</taxon>
        <taxon>Pseudomonadota</taxon>
        <taxon>Betaproteobacteria</taxon>
        <taxon>Neisseriales</taxon>
        <taxon>Neisseriaceae</taxon>
        <taxon>Neisseria</taxon>
    </lineage>
</organism>
<comment type="similarity">
    <text evidence="9">Belongs to the MsrA Met sulfoxide reductase family.</text>
</comment>
<comment type="catalytic activity">
    <reaction evidence="7 9">
        <text>[thioredoxin]-disulfide + L-methionine + H2O = L-methionine (S)-S-oxide + [thioredoxin]-dithiol</text>
        <dbReference type="Rhea" id="RHEA:19993"/>
        <dbReference type="Rhea" id="RHEA-COMP:10698"/>
        <dbReference type="Rhea" id="RHEA-COMP:10700"/>
        <dbReference type="ChEBI" id="CHEBI:15377"/>
        <dbReference type="ChEBI" id="CHEBI:29950"/>
        <dbReference type="ChEBI" id="CHEBI:50058"/>
        <dbReference type="ChEBI" id="CHEBI:57844"/>
        <dbReference type="ChEBI" id="CHEBI:58772"/>
        <dbReference type="EC" id="1.8.4.11"/>
    </reaction>
</comment>
<dbReference type="GO" id="GO:0033743">
    <property type="term" value="F:peptide-methionine (R)-S-oxide reductase activity"/>
    <property type="evidence" value="ECO:0007669"/>
    <property type="project" value="UniProtKB-UniRule"/>
</dbReference>
<dbReference type="Gene3D" id="3.40.30.10">
    <property type="entry name" value="Glutaredoxin"/>
    <property type="match status" value="1"/>
</dbReference>
<dbReference type="InterPro" id="IPR050162">
    <property type="entry name" value="MsrA_MetSO_reductase"/>
</dbReference>
<dbReference type="InterPro" id="IPR013766">
    <property type="entry name" value="Thioredoxin_domain"/>
</dbReference>
<evidence type="ECO:0000256" key="2">
    <source>
        <dbReference type="ARBA" id="ARBA00023002"/>
    </source>
</evidence>
<reference evidence="12 13" key="1">
    <citation type="submission" date="2018-12" db="EMBL/GenBank/DDBJ databases">
        <authorList>
            <consortium name="Pathogen Informatics"/>
        </authorList>
    </citation>
    <scope>NUCLEOTIDE SEQUENCE [LARGE SCALE GENOMIC DNA]</scope>
    <source>
        <strain evidence="12 13">NCTC12742</strain>
    </source>
</reference>
<dbReference type="Gene3D" id="3.30.1060.10">
    <property type="entry name" value="Peptide methionine sulphoxide reductase MsrA"/>
    <property type="match status" value="1"/>
</dbReference>
<evidence type="ECO:0000256" key="1">
    <source>
        <dbReference type="ARBA" id="ARBA00008076"/>
    </source>
</evidence>
<evidence type="ECO:0000259" key="11">
    <source>
        <dbReference type="PROSITE" id="PS51790"/>
    </source>
</evidence>
<dbReference type="Pfam" id="PF01625">
    <property type="entry name" value="PMSR"/>
    <property type="match status" value="1"/>
</dbReference>
<dbReference type="NCBIfam" id="TIGR00401">
    <property type="entry name" value="msrA"/>
    <property type="match status" value="1"/>
</dbReference>
<dbReference type="Gene3D" id="2.170.150.20">
    <property type="entry name" value="Peptide methionine sulfoxide reductase"/>
    <property type="match status" value="1"/>
</dbReference>
<dbReference type="HAMAP" id="MF_01401">
    <property type="entry name" value="MsrA"/>
    <property type="match status" value="1"/>
</dbReference>
<keyword evidence="13" id="KW-1185">Reference proteome</keyword>
<dbReference type="GO" id="GO:0034599">
    <property type="term" value="P:cellular response to oxidative stress"/>
    <property type="evidence" value="ECO:0007669"/>
    <property type="project" value="TreeGrafter"/>
</dbReference>
<dbReference type="InterPro" id="IPR011057">
    <property type="entry name" value="Mss4-like_sf"/>
</dbReference>
<proteinExistence type="inferred from homology"/>
<accession>A0A448VP64</accession>
<dbReference type="Pfam" id="PF08534">
    <property type="entry name" value="Redoxin"/>
    <property type="match status" value="1"/>
</dbReference>
<dbReference type="GO" id="GO:0033744">
    <property type="term" value="F:L-methionine:thioredoxin-disulfide S-oxidoreductase activity"/>
    <property type="evidence" value="ECO:0007669"/>
    <property type="project" value="RHEA"/>
</dbReference>
<sequence length="523" mass="58452">MDNRNNRMWKTGAVLAAVVGSVAFLLPKTPAAAAAPVPAALSKLQDVQGKPAGHYLKDGKPTLIKFWASWCPLCLSELKHTEDWVQDQRFQTANLITVASPGFLGEKKAGEFQKWYAGLSYPKLPVIADEGGSIAKNLNIGVYPSWVLLDHKGEVARVIKGSINEAQALALLDNPEAEIGRLKQSFYKLDDKKKESSVMNTKTIYLAGGCFWGLEAYFQRINGVIDAVSGYANGKTEKPSYEDVVYRNTGHAETVRVTYDADKLSLDDILQYYFRVIDPTSLNRQGNDRGTQYRTGVYFTDPAEQAVITAALQREQQKYSLPLVVENQKLQQFFEAEEYHQDYLLKNPNGYCHIDIRKADEPLPGKEKPKTKGFDAAAYRKPDDAELKQMLTEEQYRITQQSGTEYAFSHAYDHLFEPGIYVDIVSGEPLFSSADKYNSGCGWPSFTKPLDPAAVTEHNDFSYNMQRIEVRSRAADSHLGHVFPDGPKDKGGLRYCINGASLKFIPLDKMDAEGYGHLKDKVK</sequence>
<gene>
    <name evidence="12" type="primary">msrAB</name>
    <name evidence="9" type="synonym">msrA</name>
    <name evidence="8" type="synonym">msrB</name>
    <name evidence="12" type="ORF">NCTC12742_01352</name>
</gene>
<dbReference type="PANTHER" id="PTHR42799">
    <property type="entry name" value="MITOCHONDRIAL PEPTIDE METHIONINE SULFOXIDE REDUCTASE"/>
    <property type="match status" value="1"/>
</dbReference>
<dbReference type="InterPro" id="IPR036509">
    <property type="entry name" value="Met_Sox_Rdtase_MsrA_sf"/>
</dbReference>
<comment type="similarity">
    <text evidence="1">In the C-terminal section; belongs to the MsrB Met sulfoxide reductase family.</text>
</comment>
<dbReference type="NCBIfam" id="TIGR00357">
    <property type="entry name" value="peptide-methionine (R)-S-oxide reductase MsrB"/>
    <property type="match status" value="1"/>
</dbReference>
<dbReference type="InterPro" id="IPR036249">
    <property type="entry name" value="Thioredoxin-like_sf"/>
</dbReference>
<evidence type="ECO:0000313" key="13">
    <source>
        <dbReference type="Proteomes" id="UP000272771"/>
    </source>
</evidence>
<dbReference type="STRING" id="28091.SAMEA3174300_01977"/>
<dbReference type="InterPro" id="IPR002579">
    <property type="entry name" value="Met_Sox_Rdtase_MsrB_dom"/>
</dbReference>
<evidence type="ECO:0000256" key="6">
    <source>
        <dbReference type="ARBA" id="ARBA00048488"/>
    </source>
</evidence>
<dbReference type="Proteomes" id="UP000272771">
    <property type="component" value="Chromosome"/>
</dbReference>
<evidence type="ECO:0000256" key="9">
    <source>
        <dbReference type="HAMAP-Rule" id="MF_01401"/>
    </source>
</evidence>
<evidence type="ECO:0000256" key="4">
    <source>
        <dbReference type="ARBA" id="ARBA00024679"/>
    </source>
</evidence>
<evidence type="ECO:0000259" key="10">
    <source>
        <dbReference type="PROSITE" id="PS51352"/>
    </source>
</evidence>
<dbReference type="SUPFAM" id="SSF52833">
    <property type="entry name" value="Thioredoxin-like"/>
    <property type="match status" value="1"/>
</dbReference>
<evidence type="ECO:0000256" key="3">
    <source>
        <dbReference type="ARBA" id="ARBA00023268"/>
    </source>
</evidence>
<dbReference type="HAMAP" id="MF_01400">
    <property type="entry name" value="MsrB"/>
    <property type="match status" value="1"/>
</dbReference>
<dbReference type="PROSITE" id="PS51790">
    <property type="entry name" value="MSRB"/>
    <property type="match status" value="1"/>
</dbReference>
<dbReference type="PANTHER" id="PTHR42799:SF2">
    <property type="entry name" value="MITOCHONDRIAL PEPTIDE METHIONINE SULFOXIDE REDUCTASE"/>
    <property type="match status" value="1"/>
</dbReference>
<dbReference type="PROSITE" id="PS51352">
    <property type="entry name" value="THIOREDOXIN_2"/>
    <property type="match status" value="1"/>
</dbReference>
<evidence type="ECO:0000256" key="8">
    <source>
        <dbReference type="HAMAP-Rule" id="MF_01400"/>
    </source>
</evidence>
<dbReference type="FunFam" id="2.170.150.20:FF:000003">
    <property type="entry name" value="Peptide methionine sulfoxide reductase MsrB"/>
    <property type="match status" value="1"/>
</dbReference>
<protein>
    <recommendedName>
        <fullName evidence="8 9">Multifunctional fusion protein</fullName>
    </recommendedName>
    <domain>
        <recommendedName>
            <fullName evidence="9">Peptide methionine sulfoxide reductase MsrA</fullName>
            <shortName evidence="9">Protein-methionine-S-oxide reductase</shortName>
            <ecNumber evidence="9">1.8.4.11</ecNumber>
        </recommendedName>
        <alternativeName>
            <fullName evidence="9">Peptide-methionine (S)-S-oxide reductase</fullName>
            <shortName evidence="9">Peptide Met(O) reductase</shortName>
        </alternativeName>
    </domain>
    <domain>
        <recommendedName>
            <fullName evidence="8">Peptide methionine sulfoxide reductase MsrB</fullName>
            <ecNumber evidence="8">1.8.4.12</ecNumber>
        </recommendedName>
        <alternativeName>
            <fullName evidence="8">Peptide-methionine (R)-S-oxide reductase</fullName>
        </alternativeName>
    </domain>
</protein>
<feature type="domain" description="MsrB" evidence="11">
    <location>
        <begin position="384"/>
        <end position="507"/>
    </location>
</feature>
<dbReference type="CDD" id="cd02966">
    <property type="entry name" value="TlpA_like_family"/>
    <property type="match status" value="1"/>
</dbReference>
<evidence type="ECO:0000256" key="5">
    <source>
        <dbReference type="ARBA" id="ARBA00047806"/>
    </source>
</evidence>
<keyword evidence="3" id="KW-0511">Multifunctional enzyme</keyword>
<comment type="catalytic activity">
    <reaction evidence="5 9">
        <text>L-methionyl-[protein] + [thioredoxin]-disulfide + H2O = L-methionyl-(S)-S-oxide-[protein] + [thioredoxin]-dithiol</text>
        <dbReference type="Rhea" id="RHEA:14217"/>
        <dbReference type="Rhea" id="RHEA-COMP:10698"/>
        <dbReference type="Rhea" id="RHEA-COMP:10700"/>
        <dbReference type="Rhea" id="RHEA-COMP:12313"/>
        <dbReference type="Rhea" id="RHEA-COMP:12315"/>
        <dbReference type="ChEBI" id="CHEBI:15377"/>
        <dbReference type="ChEBI" id="CHEBI:16044"/>
        <dbReference type="ChEBI" id="CHEBI:29950"/>
        <dbReference type="ChEBI" id="CHEBI:44120"/>
        <dbReference type="ChEBI" id="CHEBI:50058"/>
        <dbReference type="EC" id="1.8.4.11"/>
    </reaction>
</comment>
<dbReference type="AlphaFoldDB" id="A0A448VP64"/>
<dbReference type="EMBL" id="LR134533">
    <property type="protein sequence ID" value="VEJ51464.1"/>
    <property type="molecule type" value="Genomic_DNA"/>
</dbReference>
<feature type="domain" description="Thioredoxin" evidence="10">
    <location>
        <begin position="31"/>
        <end position="177"/>
    </location>
</feature>
<dbReference type="GO" id="GO:0005737">
    <property type="term" value="C:cytoplasm"/>
    <property type="evidence" value="ECO:0007669"/>
    <property type="project" value="TreeGrafter"/>
</dbReference>
<dbReference type="NCBIfam" id="NF010625">
    <property type="entry name" value="PRK14018.1"/>
    <property type="match status" value="1"/>
</dbReference>